<evidence type="ECO:0000256" key="4">
    <source>
        <dbReference type="ARBA" id="ARBA00022692"/>
    </source>
</evidence>
<dbReference type="Gene3D" id="1.50.40.10">
    <property type="entry name" value="Mitochondrial carrier domain"/>
    <property type="match status" value="1"/>
</dbReference>
<dbReference type="PANTHER" id="PTHR45758:SF3">
    <property type="entry name" value="MITOCHONDRIAL SUBSTRATE CARRIER FAMILY PROTEIN E"/>
    <property type="match status" value="1"/>
</dbReference>
<organism evidence="11 12">
    <name type="scientific">Polysphondylium violaceum</name>
    <dbReference type="NCBI Taxonomy" id="133409"/>
    <lineage>
        <taxon>Eukaryota</taxon>
        <taxon>Amoebozoa</taxon>
        <taxon>Evosea</taxon>
        <taxon>Eumycetozoa</taxon>
        <taxon>Dictyostelia</taxon>
        <taxon>Dictyosteliales</taxon>
        <taxon>Dictyosteliaceae</taxon>
        <taxon>Polysphondylium</taxon>
    </lineage>
</organism>
<proteinExistence type="inferred from homology"/>
<sequence length="312" mass="34722">MSASSPTDKRSNEKLLHLLTGATSGLLADSIMHPIDTIRVRLQVEKVGQNKYKGGTFSVFRSIVKNEGVSYLYKGLPIVAVATVPAHGLYFFGYEYFKGKIQQHYGDSAGQSSMTHFVAGNIANLMGSIVWVPMDIIKQRLQVQSDTAKSHPNQTFYRGSFHAAKVIFKEEGVRGFFRGFLPTLYIYGPYVGIYFSFYEKAKQIGKRYIDFNNDDNKYISLAFQLTNGFMAGSLAAAITCPLDVVKTRIQVQRLGDERLYTGMLDGFKTILKEEGLSAFVKGMGARVLWLAPGSALTIAAYEQLKSFFGKFI</sequence>
<keyword evidence="4 9" id="KW-0812">Transmembrane</keyword>
<keyword evidence="3 10" id="KW-0813">Transport</keyword>
<dbReference type="Pfam" id="PF00153">
    <property type="entry name" value="Mito_carr"/>
    <property type="match status" value="3"/>
</dbReference>
<evidence type="ECO:0000313" key="12">
    <source>
        <dbReference type="Proteomes" id="UP000695562"/>
    </source>
</evidence>
<dbReference type="InterPro" id="IPR018108">
    <property type="entry name" value="MCP_transmembrane"/>
</dbReference>
<dbReference type="InterPro" id="IPR023395">
    <property type="entry name" value="MCP_dom_sf"/>
</dbReference>
<evidence type="ECO:0000256" key="8">
    <source>
        <dbReference type="ARBA" id="ARBA00023136"/>
    </source>
</evidence>
<evidence type="ECO:0000256" key="1">
    <source>
        <dbReference type="ARBA" id="ARBA00004225"/>
    </source>
</evidence>
<evidence type="ECO:0000256" key="6">
    <source>
        <dbReference type="ARBA" id="ARBA00022989"/>
    </source>
</evidence>
<dbReference type="GO" id="GO:0005381">
    <property type="term" value="F:iron ion transmembrane transporter activity"/>
    <property type="evidence" value="ECO:0007669"/>
    <property type="project" value="UniProtKB-ARBA"/>
</dbReference>
<protein>
    <recommendedName>
        <fullName evidence="13">Mitochondrial substrate carrier family protein</fullName>
    </recommendedName>
</protein>
<name>A0A8J4PSS4_9MYCE</name>
<comment type="subcellular location">
    <subcellularLocation>
        <location evidence="1">Mitochondrion membrane</location>
        <topology evidence="1">Multi-pass membrane protein</topology>
    </subcellularLocation>
</comment>
<feature type="repeat" description="Solcar" evidence="9">
    <location>
        <begin position="12"/>
        <end position="100"/>
    </location>
</feature>
<keyword evidence="12" id="KW-1185">Reference proteome</keyword>
<keyword evidence="6" id="KW-1133">Transmembrane helix</keyword>
<feature type="repeat" description="Solcar" evidence="9">
    <location>
        <begin position="219"/>
        <end position="307"/>
    </location>
</feature>
<dbReference type="SUPFAM" id="SSF103506">
    <property type="entry name" value="Mitochondrial carrier"/>
    <property type="match status" value="1"/>
</dbReference>
<evidence type="ECO:0000256" key="3">
    <source>
        <dbReference type="ARBA" id="ARBA00022448"/>
    </source>
</evidence>
<dbReference type="AlphaFoldDB" id="A0A8J4PSS4"/>
<dbReference type="Proteomes" id="UP000695562">
    <property type="component" value="Unassembled WGS sequence"/>
</dbReference>
<dbReference type="PRINTS" id="PR00926">
    <property type="entry name" value="MITOCARRIER"/>
</dbReference>
<evidence type="ECO:0000313" key="11">
    <source>
        <dbReference type="EMBL" id="KAF2068801.1"/>
    </source>
</evidence>
<dbReference type="InterPro" id="IPR002067">
    <property type="entry name" value="MCP"/>
</dbReference>
<keyword evidence="7" id="KW-0496">Mitochondrion</keyword>
<comment type="similarity">
    <text evidence="2 10">Belongs to the mitochondrial carrier (TC 2.A.29) family.</text>
</comment>
<evidence type="ECO:0000256" key="10">
    <source>
        <dbReference type="RuleBase" id="RU000488"/>
    </source>
</evidence>
<evidence type="ECO:0008006" key="13">
    <source>
        <dbReference type="Google" id="ProtNLM"/>
    </source>
</evidence>
<dbReference type="EMBL" id="AJWJ01000839">
    <property type="protein sequence ID" value="KAF2068801.1"/>
    <property type="molecule type" value="Genomic_DNA"/>
</dbReference>
<dbReference type="GO" id="GO:0031966">
    <property type="term" value="C:mitochondrial membrane"/>
    <property type="evidence" value="ECO:0007669"/>
    <property type="project" value="UniProtKB-SubCell"/>
</dbReference>
<evidence type="ECO:0000256" key="7">
    <source>
        <dbReference type="ARBA" id="ARBA00023128"/>
    </source>
</evidence>
<evidence type="ECO:0000256" key="2">
    <source>
        <dbReference type="ARBA" id="ARBA00006375"/>
    </source>
</evidence>
<dbReference type="PANTHER" id="PTHR45758">
    <property type="entry name" value="MITOFERRIN-1-RELATED"/>
    <property type="match status" value="1"/>
</dbReference>
<comment type="caution">
    <text evidence="11">The sequence shown here is derived from an EMBL/GenBank/DDBJ whole genome shotgun (WGS) entry which is preliminary data.</text>
</comment>
<dbReference type="OrthoDB" id="250329at2759"/>
<accession>A0A8J4PSS4</accession>
<gene>
    <name evidence="11" type="ORF">CYY_009877</name>
</gene>
<dbReference type="PROSITE" id="PS50920">
    <property type="entry name" value="SOLCAR"/>
    <property type="match status" value="3"/>
</dbReference>
<keyword evidence="5" id="KW-0677">Repeat</keyword>
<reference evidence="11" key="1">
    <citation type="submission" date="2020-01" db="EMBL/GenBank/DDBJ databases">
        <title>Development of genomics and gene disruption for Polysphondylium violaceum indicates a role for the polyketide synthase stlB in stalk morphogenesis.</title>
        <authorList>
            <person name="Narita B."/>
            <person name="Kawabe Y."/>
            <person name="Kin K."/>
            <person name="Saito T."/>
            <person name="Gibbs R."/>
            <person name="Kuspa A."/>
            <person name="Muzny D."/>
            <person name="Queller D."/>
            <person name="Richards S."/>
            <person name="Strassman J."/>
            <person name="Sucgang R."/>
            <person name="Worley K."/>
            <person name="Schaap P."/>
        </authorList>
    </citation>
    <scope>NUCLEOTIDE SEQUENCE</scope>
    <source>
        <strain evidence="11">QSvi11</strain>
    </source>
</reference>
<evidence type="ECO:0000256" key="9">
    <source>
        <dbReference type="PROSITE-ProRule" id="PRU00282"/>
    </source>
</evidence>
<evidence type="ECO:0000256" key="5">
    <source>
        <dbReference type="ARBA" id="ARBA00022737"/>
    </source>
</evidence>
<feature type="repeat" description="Solcar" evidence="9">
    <location>
        <begin position="111"/>
        <end position="204"/>
    </location>
</feature>
<keyword evidence="8 9" id="KW-0472">Membrane</keyword>